<evidence type="ECO:0000313" key="4">
    <source>
        <dbReference type="Proteomes" id="UP001156441"/>
    </source>
</evidence>
<keyword evidence="2" id="KW-0472">Membrane</keyword>
<organism evidence="3 4">
    <name type="scientific">Actinophytocola gossypii</name>
    <dbReference type="NCBI Taxonomy" id="2812003"/>
    <lineage>
        <taxon>Bacteria</taxon>
        <taxon>Bacillati</taxon>
        <taxon>Actinomycetota</taxon>
        <taxon>Actinomycetes</taxon>
        <taxon>Pseudonocardiales</taxon>
        <taxon>Pseudonocardiaceae</taxon>
    </lineage>
</organism>
<accession>A0ABT2J7H9</accession>
<keyword evidence="4" id="KW-1185">Reference proteome</keyword>
<keyword evidence="2" id="KW-0812">Transmembrane</keyword>
<feature type="region of interest" description="Disordered" evidence="1">
    <location>
        <begin position="1"/>
        <end position="45"/>
    </location>
</feature>
<name>A0ABT2J7H9_9PSEU</name>
<evidence type="ECO:0000256" key="1">
    <source>
        <dbReference type="SAM" id="MobiDB-lite"/>
    </source>
</evidence>
<dbReference type="Proteomes" id="UP001156441">
    <property type="component" value="Unassembled WGS sequence"/>
</dbReference>
<evidence type="ECO:0000256" key="2">
    <source>
        <dbReference type="SAM" id="Phobius"/>
    </source>
</evidence>
<dbReference type="RefSeq" id="WP_260190825.1">
    <property type="nucleotide sequence ID" value="NZ_JAFFZE010000009.1"/>
</dbReference>
<evidence type="ECO:0008006" key="5">
    <source>
        <dbReference type="Google" id="ProtNLM"/>
    </source>
</evidence>
<feature type="transmembrane region" description="Helical" evidence="2">
    <location>
        <begin position="53"/>
        <end position="76"/>
    </location>
</feature>
<feature type="region of interest" description="Disordered" evidence="1">
    <location>
        <begin position="95"/>
        <end position="116"/>
    </location>
</feature>
<reference evidence="3 4" key="1">
    <citation type="submission" date="2021-02" db="EMBL/GenBank/DDBJ databases">
        <title>Actinophytocola xerophila sp. nov., isolated from soil of cotton cropping field.</title>
        <authorList>
            <person name="Huang R."/>
            <person name="Chen X."/>
            <person name="Ge X."/>
            <person name="Liu W."/>
        </authorList>
    </citation>
    <scope>NUCLEOTIDE SEQUENCE [LARGE SCALE GENOMIC DNA]</scope>
    <source>
        <strain evidence="3 4">S1-96</strain>
    </source>
</reference>
<gene>
    <name evidence="3" type="ORF">JT362_10015</name>
</gene>
<evidence type="ECO:0000313" key="3">
    <source>
        <dbReference type="EMBL" id="MCT2583450.1"/>
    </source>
</evidence>
<protein>
    <recommendedName>
        <fullName evidence="5">DUF732 domain-containing protein</fullName>
    </recommendedName>
</protein>
<proteinExistence type="predicted"/>
<dbReference type="EMBL" id="JAFFZE010000009">
    <property type="protein sequence ID" value="MCT2583450.1"/>
    <property type="molecule type" value="Genomic_DNA"/>
</dbReference>
<sequence>MTSSLTGPTDKFSFPDPAHRPWTPPPPAGPAPIGTPIGAGGPPAPMGPRRSGVVLTVVAVVLVLTAGTFAGLYLATSGEHDDLADRLDDRRTELADRTDRATTTERERDRAEDRNSDLRVTRDALATCVDAVQHYLWDGLTGSARDAAISAMFTACE</sequence>
<keyword evidence="2" id="KW-1133">Transmembrane helix</keyword>
<comment type="caution">
    <text evidence="3">The sequence shown here is derived from an EMBL/GenBank/DDBJ whole genome shotgun (WGS) entry which is preliminary data.</text>
</comment>